<sequence>MPSRKEMAREDGTTAVPISAPTRPTPSAAARRLPGYVRFPLLIVLSLATSLSLLSATSEFIDPQLREVSQSSSSANEDVKVLATIAWRLTELSLAWFGNFDDIDLVALSVLTHAPWYYLLHTFYAVEPTTVLLCLGIDALSLAGPTRLLRARAPAHKWLSSSSPSSSRTIVPNRAIIADAQTAVATSLLGAAVYGVALFGALQTFLPAFLTVHFDGLASLEGAHGATLPALVAALLPVGAAAREFVLVPGLAAAAATQTNLADIKRSAFNPETDGFAAHLRHNFWWFGPGARVVVKRTAALAALTAAHAWVHASTVLQGGDQVGAVGYAAVWVGAGVATGAVYAWVENV</sequence>
<protein>
    <submittedName>
        <fullName evidence="2">Uncharacterized protein</fullName>
    </submittedName>
</protein>
<proteinExistence type="predicted"/>
<evidence type="ECO:0000313" key="2">
    <source>
        <dbReference type="EMBL" id="KAL0256900.1"/>
    </source>
</evidence>
<reference evidence="2 3" key="1">
    <citation type="submission" date="2024-02" db="EMBL/GenBank/DDBJ databases">
        <title>De novo assembly and annotation of 12 fungi associated with fruit tree decline syndrome in Ontario, Canada.</title>
        <authorList>
            <person name="Sulman M."/>
            <person name="Ellouze W."/>
            <person name="Ilyukhin E."/>
        </authorList>
    </citation>
    <scope>NUCLEOTIDE SEQUENCE [LARGE SCALE GENOMIC DNA]</scope>
    <source>
        <strain evidence="2 3">FDS-637</strain>
    </source>
</reference>
<feature type="region of interest" description="Disordered" evidence="1">
    <location>
        <begin position="1"/>
        <end position="27"/>
    </location>
</feature>
<dbReference type="GeneID" id="92011794"/>
<dbReference type="Proteomes" id="UP001430584">
    <property type="component" value="Unassembled WGS sequence"/>
</dbReference>
<dbReference type="EMBL" id="JAJVCZ030000008">
    <property type="protein sequence ID" value="KAL0256900.1"/>
    <property type="molecule type" value="Genomic_DNA"/>
</dbReference>
<gene>
    <name evidence="2" type="ORF">SLS55_007709</name>
</gene>
<feature type="compositionally biased region" description="Basic and acidic residues" evidence="1">
    <location>
        <begin position="1"/>
        <end position="12"/>
    </location>
</feature>
<name>A0ABR3C8D9_9PEZI</name>
<dbReference type="RefSeq" id="XP_066629929.1">
    <property type="nucleotide sequence ID" value="XM_066779125.1"/>
</dbReference>
<organism evidence="2 3">
    <name type="scientific">Diplodia seriata</name>
    <dbReference type="NCBI Taxonomy" id="420778"/>
    <lineage>
        <taxon>Eukaryota</taxon>
        <taxon>Fungi</taxon>
        <taxon>Dikarya</taxon>
        <taxon>Ascomycota</taxon>
        <taxon>Pezizomycotina</taxon>
        <taxon>Dothideomycetes</taxon>
        <taxon>Dothideomycetes incertae sedis</taxon>
        <taxon>Botryosphaeriales</taxon>
        <taxon>Botryosphaeriaceae</taxon>
        <taxon>Diplodia</taxon>
    </lineage>
</organism>
<accession>A0ABR3C8D9</accession>
<evidence type="ECO:0000256" key="1">
    <source>
        <dbReference type="SAM" id="MobiDB-lite"/>
    </source>
</evidence>
<comment type="caution">
    <text evidence="2">The sequence shown here is derived from an EMBL/GenBank/DDBJ whole genome shotgun (WGS) entry which is preliminary data.</text>
</comment>
<keyword evidence="3" id="KW-1185">Reference proteome</keyword>
<evidence type="ECO:0000313" key="3">
    <source>
        <dbReference type="Proteomes" id="UP001430584"/>
    </source>
</evidence>